<protein>
    <submittedName>
        <fullName evidence="4">Proline-specific peptidase</fullName>
    </submittedName>
</protein>
<dbReference type="KEGG" id="psq:PUNSTDRAFT_75503"/>
<name>R7S449_PUNST</name>
<dbReference type="GO" id="GO:0006508">
    <property type="term" value="P:proteolysis"/>
    <property type="evidence" value="ECO:0007669"/>
    <property type="project" value="InterPro"/>
</dbReference>
<dbReference type="Gene3D" id="3.40.50.1820">
    <property type="entry name" value="alpha/beta hydrolase"/>
    <property type="match status" value="1"/>
</dbReference>
<evidence type="ECO:0000313" key="4">
    <source>
        <dbReference type="EMBL" id="EIN04993.1"/>
    </source>
</evidence>
<dbReference type="GeneID" id="18885586"/>
<comment type="similarity">
    <text evidence="1">Belongs to the peptidase S33 family.</text>
</comment>
<keyword evidence="5" id="KW-1185">Reference proteome</keyword>
<dbReference type="Pfam" id="PF00561">
    <property type="entry name" value="Abhydrolase_1"/>
    <property type="match status" value="1"/>
</dbReference>
<dbReference type="PANTHER" id="PTHR43194">
    <property type="entry name" value="HYDROLASE ALPHA/BETA FOLD FAMILY"/>
    <property type="match status" value="1"/>
</dbReference>
<dbReference type="PRINTS" id="PR00793">
    <property type="entry name" value="PROAMNOPTASE"/>
</dbReference>
<proteinExistence type="inferred from homology"/>
<keyword evidence="2" id="KW-0378">Hydrolase</keyword>
<dbReference type="InterPro" id="IPR005945">
    <property type="entry name" value="Pro_imino_pep"/>
</dbReference>
<evidence type="ECO:0000256" key="1">
    <source>
        <dbReference type="ARBA" id="ARBA00010088"/>
    </source>
</evidence>
<dbReference type="PIRSF" id="PIRSF005539">
    <property type="entry name" value="Pept_S33_TRI_F1"/>
    <property type="match status" value="1"/>
</dbReference>
<feature type="domain" description="AB hydrolase-1" evidence="3">
    <location>
        <begin position="65"/>
        <end position="293"/>
    </location>
</feature>
<dbReference type="RefSeq" id="XP_007387916.1">
    <property type="nucleotide sequence ID" value="XM_007387854.1"/>
</dbReference>
<gene>
    <name evidence="4" type="ORF">PUNSTDRAFT_75503</name>
</gene>
<dbReference type="OrthoDB" id="190201at2759"/>
<dbReference type="PANTHER" id="PTHR43194:SF2">
    <property type="entry name" value="PEROXISOMAL MEMBRANE PROTEIN LPX1"/>
    <property type="match status" value="1"/>
</dbReference>
<dbReference type="EMBL" id="JH687552">
    <property type="protein sequence ID" value="EIN04993.1"/>
    <property type="molecule type" value="Genomic_DNA"/>
</dbReference>
<evidence type="ECO:0000259" key="3">
    <source>
        <dbReference type="Pfam" id="PF00561"/>
    </source>
</evidence>
<dbReference type="AlphaFoldDB" id="R7S449"/>
<dbReference type="HOGENOM" id="CLU_020336_15_1_1"/>
<dbReference type="InterPro" id="IPR000073">
    <property type="entry name" value="AB_hydrolase_1"/>
</dbReference>
<dbReference type="eggNOG" id="ENOG502S3TS">
    <property type="taxonomic scope" value="Eukaryota"/>
</dbReference>
<evidence type="ECO:0000256" key="2">
    <source>
        <dbReference type="ARBA" id="ARBA00022801"/>
    </source>
</evidence>
<dbReference type="InterPro" id="IPR050228">
    <property type="entry name" value="Carboxylesterase_BioH"/>
</dbReference>
<dbReference type="InterPro" id="IPR029058">
    <property type="entry name" value="AB_hydrolase_fold"/>
</dbReference>
<sequence length="306" mass="34246">MASPSFVEGWVNFNPAGAGKPCQTWYKMYGDVTTAVHRPLIVIHDGPGAVHQYLLPVSELSITHSMPVIFYDQIGNGNSTHLPELKDDKSFWTESLFLDELRNLIIEIGIQDDYAILGHSWGGMLGARHAIGRPEGLKRLIIANSPTSMKLWQQSVSELRSGLPQELQDTLRIHEEDDTTDSEEYQAAVAEYHRRHVCRLDPMPKELGSTFAELGNDPTVCATMRGTAQFYITGVLKDYSVEEGLANIAAPTLLINGKYDEAQDFTIQPFFTSIPSVSWTQFVNSSHTPHLEEHERYLRVIAAFLS</sequence>
<organism evidence="4 5">
    <name type="scientific">Punctularia strigosozonata (strain HHB-11173)</name>
    <name type="common">White-rot fungus</name>
    <dbReference type="NCBI Taxonomy" id="741275"/>
    <lineage>
        <taxon>Eukaryota</taxon>
        <taxon>Fungi</taxon>
        <taxon>Dikarya</taxon>
        <taxon>Basidiomycota</taxon>
        <taxon>Agaricomycotina</taxon>
        <taxon>Agaricomycetes</taxon>
        <taxon>Corticiales</taxon>
        <taxon>Punctulariaceae</taxon>
        <taxon>Punctularia</taxon>
    </lineage>
</organism>
<dbReference type="GO" id="GO:0008233">
    <property type="term" value="F:peptidase activity"/>
    <property type="evidence" value="ECO:0007669"/>
    <property type="project" value="InterPro"/>
</dbReference>
<dbReference type="InterPro" id="IPR002410">
    <property type="entry name" value="Peptidase_S33"/>
</dbReference>
<dbReference type="NCBIfam" id="TIGR01250">
    <property type="entry name" value="pro_imino_pep_2"/>
    <property type="match status" value="1"/>
</dbReference>
<dbReference type="SUPFAM" id="SSF53474">
    <property type="entry name" value="alpha/beta-Hydrolases"/>
    <property type="match status" value="1"/>
</dbReference>
<dbReference type="Proteomes" id="UP000054196">
    <property type="component" value="Unassembled WGS sequence"/>
</dbReference>
<reference evidence="5" key="1">
    <citation type="journal article" date="2012" name="Science">
        <title>The Paleozoic origin of enzymatic lignin decomposition reconstructed from 31 fungal genomes.</title>
        <authorList>
            <person name="Floudas D."/>
            <person name="Binder M."/>
            <person name="Riley R."/>
            <person name="Barry K."/>
            <person name="Blanchette R.A."/>
            <person name="Henrissat B."/>
            <person name="Martinez A.T."/>
            <person name="Otillar R."/>
            <person name="Spatafora J.W."/>
            <person name="Yadav J.S."/>
            <person name="Aerts A."/>
            <person name="Benoit I."/>
            <person name="Boyd A."/>
            <person name="Carlson A."/>
            <person name="Copeland A."/>
            <person name="Coutinho P.M."/>
            <person name="de Vries R.P."/>
            <person name="Ferreira P."/>
            <person name="Findley K."/>
            <person name="Foster B."/>
            <person name="Gaskell J."/>
            <person name="Glotzer D."/>
            <person name="Gorecki P."/>
            <person name="Heitman J."/>
            <person name="Hesse C."/>
            <person name="Hori C."/>
            <person name="Igarashi K."/>
            <person name="Jurgens J.A."/>
            <person name="Kallen N."/>
            <person name="Kersten P."/>
            <person name="Kohler A."/>
            <person name="Kuees U."/>
            <person name="Kumar T.K.A."/>
            <person name="Kuo A."/>
            <person name="LaButti K."/>
            <person name="Larrondo L.F."/>
            <person name="Lindquist E."/>
            <person name="Ling A."/>
            <person name="Lombard V."/>
            <person name="Lucas S."/>
            <person name="Lundell T."/>
            <person name="Martin R."/>
            <person name="McLaughlin D.J."/>
            <person name="Morgenstern I."/>
            <person name="Morin E."/>
            <person name="Murat C."/>
            <person name="Nagy L.G."/>
            <person name="Nolan M."/>
            <person name="Ohm R.A."/>
            <person name="Patyshakuliyeva A."/>
            <person name="Rokas A."/>
            <person name="Ruiz-Duenas F.J."/>
            <person name="Sabat G."/>
            <person name="Salamov A."/>
            <person name="Samejima M."/>
            <person name="Schmutz J."/>
            <person name="Slot J.C."/>
            <person name="St John F."/>
            <person name="Stenlid J."/>
            <person name="Sun H."/>
            <person name="Sun S."/>
            <person name="Syed K."/>
            <person name="Tsang A."/>
            <person name="Wiebenga A."/>
            <person name="Young D."/>
            <person name="Pisabarro A."/>
            <person name="Eastwood D.C."/>
            <person name="Martin F."/>
            <person name="Cullen D."/>
            <person name="Grigoriev I.V."/>
            <person name="Hibbett D.S."/>
        </authorList>
    </citation>
    <scope>NUCLEOTIDE SEQUENCE [LARGE SCALE GENOMIC DNA]</scope>
    <source>
        <strain evidence="5">HHB-11173 SS5</strain>
    </source>
</reference>
<evidence type="ECO:0000313" key="5">
    <source>
        <dbReference type="Proteomes" id="UP000054196"/>
    </source>
</evidence>
<accession>R7S449</accession>
<dbReference type="OMA" id="MSHHYLL"/>